<dbReference type="Proteomes" id="UP001549099">
    <property type="component" value="Unassembled WGS sequence"/>
</dbReference>
<organism evidence="1 2">
    <name type="scientific">Bhargavaea ullalensis</name>
    <dbReference type="NCBI Taxonomy" id="1265685"/>
    <lineage>
        <taxon>Bacteria</taxon>
        <taxon>Bacillati</taxon>
        <taxon>Bacillota</taxon>
        <taxon>Bacilli</taxon>
        <taxon>Bacillales</taxon>
        <taxon>Caryophanaceae</taxon>
        <taxon>Bhargavaea</taxon>
    </lineage>
</organism>
<dbReference type="Gene3D" id="1.10.1220.10">
    <property type="entry name" value="Met repressor-like"/>
    <property type="match status" value="1"/>
</dbReference>
<gene>
    <name evidence="1" type="ORF">ABID49_001929</name>
</gene>
<proteinExistence type="predicted"/>
<comment type="caution">
    <text evidence="1">The sequence shown here is derived from an EMBL/GenBank/DDBJ whole genome shotgun (WGS) entry which is preliminary data.</text>
</comment>
<accession>A0ABV2GCL1</accession>
<evidence type="ECO:0000313" key="2">
    <source>
        <dbReference type="Proteomes" id="UP001549099"/>
    </source>
</evidence>
<keyword evidence="2" id="KW-1185">Reference proteome</keyword>
<protein>
    <submittedName>
        <fullName evidence="1">CopG family transcriptional regulator/antitoxin EndoAI</fullName>
    </submittedName>
</protein>
<evidence type="ECO:0000313" key="1">
    <source>
        <dbReference type="EMBL" id="MET3576021.1"/>
    </source>
</evidence>
<dbReference type="RefSeq" id="WP_354197696.1">
    <property type="nucleotide sequence ID" value="NZ_JBEPLW010000015.1"/>
</dbReference>
<reference evidence="1 2" key="1">
    <citation type="submission" date="2024-06" db="EMBL/GenBank/DDBJ databases">
        <title>Genomic Encyclopedia of Type Strains, Phase IV (KMG-IV): sequencing the most valuable type-strain genomes for metagenomic binning, comparative biology and taxonomic classification.</title>
        <authorList>
            <person name="Goeker M."/>
        </authorList>
    </citation>
    <scope>NUCLEOTIDE SEQUENCE [LARGE SCALE GENOMIC DNA]</scope>
    <source>
        <strain evidence="1 2">DSM 26128</strain>
    </source>
</reference>
<name>A0ABV2GCL1_9BACL</name>
<dbReference type="InterPro" id="IPR013321">
    <property type="entry name" value="Arc_rbn_hlx_hlx"/>
</dbReference>
<dbReference type="EMBL" id="JBEPLW010000015">
    <property type="protein sequence ID" value="MET3576021.1"/>
    <property type="molecule type" value="Genomic_DNA"/>
</dbReference>
<sequence>MRNRENHEEVIVRIPEQMLRGIAETSGSMSADGDGYVYLSTKGRTEDNQTNLIREAMMKGYVEMSHINLSIATECLYAEYEAEHTLERLVSGG</sequence>